<reference evidence="3 4" key="1">
    <citation type="submission" date="2020-07" db="EMBL/GenBank/DDBJ databases">
        <title>Sequencing the genomes of 1000 actinobacteria strains.</title>
        <authorList>
            <person name="Klenk H.-P."/>
        </authorList>
    </citation>
    <scope>NUCLEOTIDE SEQUENCE [LARGE SCALE GENOMIC DNA]</scope>
    <source>
        <strain evidence="3 4">DSM 45927</strain>
    </source>
</reference>
<dbReference type="InterPro" id="IPR050471">
    <property type="entry name" value="AB_hydrolase"/>
</dbReference>
<feature type="compositionally biased region" description="Low complexity" evidence="1">
    <location>
        <begin position="181"/>
        <end position="201"/>
    </location>
</feature>
<protein>
    <submittedName>
        <fullName evidence="3">Pimeloyl-ACP methyl ester carboxylesterase</fullName>
    </submittedName>
</protein>
<dbReference type="Pfam" id="PF00561">
    <property type="entry name" value="Abhydrolase_1"/>
    <property type="match status" value="1"/>
</dbReference>
<proteinExistence type="predicted"/>
<evidence type="ECO:0000256" key="1">
    <source>
        <dbReference type="SAM" id="MobiDB-lite"/>
    </source>
</evidence>
<dbReference type="InterPro" id="IPR029058">
    <property type="entry name" value="AB_hydrolase_fold"/>
</dbReference>
<feature type="domain" description="AB hydrolase-1" evidence="2">
    <location>
        <begin position="35"/>
        <end position="160"/>
    </location>
</feature>
<organism evidence="3 4">
    <name type="scientific">Streptomonospora nanhaiensis</name>
    <dbReference type="NCBI Taxonomy" id="1323731"/>
    <lineage>
        <taxon>Bacteria</taxon>
        <taxon>Bacillati</taxon>
        <taxon>Actinomycetota</taxon>
        <taxon>Actinomycetes</taxon>
        <taxon>Streptosporangiales</taxon>
        <taxon>Nocardiopsidaceae</taxon>
        <taxon>Streptomonospora</taxon>
    </lineage>
</organism>
<feature type="region of interest" description="Disordered" evidence="1">
    <location>
        <begin position="175"/>
        <end position="207"/>
    </location>
</feature>
<dbReference type="RefSeq" id="WP_179767139.1">
    <property type="nucleotide sequence ID" value="NZ_JACCFO010000001.1"/>
</dbReference>
<evidence type="ECO:0000313" key="4">
    <source>
        <dbReference type="Proteomes" id="UP000575985"/>
    </source>
</evidence>
<dbReference type="Gene3D" id="3.40.50.1820">
    <property type="entry name" value="alpha/beta hydrolase"/>
    <property type="match status" value="1"/>
</dbReference>
<dbReference type="InterPro" id="IPR000073">
    <property type="entry name" value="AB_hydrolase_1"/>
</dbReference>
<comment type="caution">
    <text evidence="3">The sequence shown here is derived from an EMBL/GenBank/DDBJ whole genome shotgun (WGS) entry which is preliminary data.</text>
</comment>
<dbReference type="Proteomes" id="UP000575985">
    <property type="component" value="Unassembled WGS sequence"/>
</dbReference>
<accession>A0A853BKW9</accession>
<evidence type="ECO:0000313" key="3">
    <source>
        <dbReference type="EMBL" id="NYI95650.1"/>
    </source>
</evidence>
<dbReference type="PANTHER" id="PTHR43433:SF5">
    <property type="entry name" value="AB HYDROLASE-1 DOMAIN-CONTAINING PROTEIN"/>
    <property type="match status" value="1"/>
</dbReference>
<dbReference type="SUPFAM" id="SSF53474">
    <property type="entry name" value="alpha/beta-Hydrolases"/>
    <property type="match status" value="1"/>
</dbReference>
<dbReference type="AlphaFoldDB" id="A0A853BKW9"/>
<dbReference type="PANTHER" id="PTHR43433">
    <property type="entry name" value="HYDROLASE, ALPHA/BETA FOLD FAMILY PROTEIN"/>
    <property type="match status" value="1"/>
</dbReference>
<name>A0A853BKW9_9ACTN</name>
<dbReference type="GO" id="GO:0004806">
    <property type="term" value="F:triacylglycerol lipase activity"/>
    <property type="evidence" value="ECO:0007669"/>
    <property type="project" value="TreeGrafter"/>
</dbReference>
<dbReference type="GO" id="GO:0046503">
    <property type="term" value="P:glycerolipid catabolic process"/>
    <property type="evidence" value="ECO:0007669"/>
    <property type="project" value="TreeGrafter"/>
</dbReference>
<gene>
    <name evidence="3" type="ORF">HNR12_001927</name>
</gene>
<dbReference type="EMBL" id="JACCFO010000001">
    <property type="protein sequence ID" value="NYI95650.1"/>
    <property type="molecule type" value="Genomic_DNA"/>
</dbReference>
<sequence>MTSTDHTADTPTASGAHRLAVPGARLRYTVRGRGPLLMLIGAPMSADHFAGLADALAADHTVVTHDPRGTAGSRIEGPEHDSTPQLRADDAVAVLDALGAESADVFGSSGGAVTGLAMAERHPGRVRTLVAHEPPLTELLPDAAEHRAATDDIVATFHREGPGAAWMKFMANAGFDTGPGDPEAAEAADAAPQAAPQAAPEEPSEQDLADTRHFFVHQLQATTRYVPDAAKVAAGAARVVVGIGADSGHLLTHRTTTALADLLGVEPTVFPGDHGGFLGAPAEFAAALRAVLDRA</sequence>
<evidence type="ECO:0000259" key="2">
    <source>
        <dbReference type="Pfam" id="PF00561"/>
    </source>
</evidence>
<keyword evidence="4" id="KW-1185">Reference proteome</keyword>